<dbReference type="RefSeq" id="WP_265963509.1">
    <property type="nucleotide sequence ID" value="NZ_JAPEVI010000003.1"/>
</dbReference>
<accession>A0ABT3R3V5</accession>
<dbReference type="SUPFAM" id="SSF103025">
    <property type="entry name" value="Folate-binding domain"/>
    <property type="match status" value="1"/>
</dbReference>
<dbReference type="NCBIfam" id="TIGR03317">
    <property type="entry name" value="ygfZ_signature"/>
    <property type="match status" value="1"/>
</dbReference>
<dbReference type="EMBL" id="JAPEVI010000003">
    <property type="protein sequence ID" value="MCX2723743.1"/>
    <property type="molecule type" value="Genomic_DNA"/>
</dbReference>
<keyword evidence="5" id="KW-1185">Reference proteome</keyword>
<dbReference type="PANTHER" id="PTHR22602">
    <property type="entry name" value="TRANSFERASE CAF17, MITOCHONDRIAL-RELATED"/>
    <property type="match status" value="1"/>
</dbReference>
<dbReference type="InterPro" id="IPR057460">
    <property type="entry name" value="CAF17_C"/>
</dbReference>
<gene>
    <name evidence="4" type="ORF">ON753_15425</name>
</gene>
<dbReference type="InterPro" id="IPR006222">
    <property type="entry name" value="GCVT_N"/>
</dbReference>
<dbReference type="Pfam" id="PF01571">
    <property type="entry name" value="GCV_T"/>
    <property type="match status" value="1"/>
</dbReference>
<evidence type="ECO:0000256" key="1">
    <source>
        <dbReference type="ARBA" id="ARBA00022946"/>
    </source>
</evidence>
<feature type="domain" description="GCVT N-terminal" evidence="2">
    <location>
        <begin position="15"/>
        <end position="114"/>
    </location>
</feature>
<name>A0ABT3R3V5_9HYPH</name>
<evidence type="ECO:0000259" key="3">
    <source>
        <dbReference type="Pfam" id="PF25455"/>
    </source>
</evidence>
<reference evidence="4 5" key="1">
    <citation type="journal article" date="2016" name="Int. J. Syst. Evol. Microbiol.">
        <title>Labrenzia salina sp. nov., isolated from the rhizosphere of the halophyte Arthrocnemum macrostachyum.</title>
        <authorList>
            <person name="Camacho M."/>
            <person name="Redondo-Gomez S."/>
            <person name="Rodriguez-Llorente I."/>
            <person name="Rohde M."/>
            <person name="Sproer C."/>
            <person name="Schumann P."/>
            <person name="Klenk H.P."/>
            <person name="Montero-Calasanz M.D.C."/>
        </authorList>
    </citation>
    <scope>NUCLEOTIDE SEQUENCE [LARGE SCALE GENOMIC DNA]</scope>
    <source>
        <strain evidence="4 5">DSM 29163</strain>
    </source>
</reference>
<evidence type="ECO:0000313" key="5">
    <source>
        <dbReference type="Proteomes" id="UP001300261"/>
    </source>
</evidence>
<dbReference type="PANTHER" id="PTHR22602:SF0">
    <property type="entry name" value="TRANSFERASE CAF17, MITOCHONDRIAL-RELATED"/>
    <property type="match status" value="1"/>
</dbReference>
<sequence length="296" mass="31559">MPTPCYTHLTDRTLIRVGGADAHHFLQNLVTSDIESADRNGATASALLTPQGKILFDFLIYRSGEEYLVDCPAAVAEDLLKRLTFYRLRSKVDLERLPEETGVFAVWGGEAEAASALLSVTDPRAPALGLRIVGPVAALPGELGAEQAGMAAYDAHRIRQGVPEGLKDFDYSDIFPHDADLDQLGGVSFSKGCYVGQEVVSRVQHRGTARKRFVLVEGSDTFSGKGSDITAGGKSVGTLGSTALVDGKIIGLALVRLDKVAQAKDNGSPLQCGDAELAARLPDWATFTWTEPNTAD</sequence>
<evidence type="ECO:0000313" key="4">
    <source>
        <dbReference type="EMBL" id="MCX2723743.1"/>
    </source>
</evidence>
<evidence type="ECO:0000259" key="2">
    <source>
        <dbReference type="Pfam" id="PF01571"/>
    </source>
</evidence>
<dbReference type="InterPro" id="IPR017703">
    <property type="entry name" value="YgfZ/GCV_T_CS"/>
</dbReference>
<dbReference type="Gene3D" id="3.30.1360.120">
    <property type="entry name" value="Probable tRNA modification gtpase trme, domain 1"/>
    <property type="match status" value="2"/>
</dbReference>
<protein>
    <submittedName>
        <fullName evidence="4">Folate-binding protein YgfZ</fullName>
    </submittedName>
</protein>
<dbReference type="InterPro" id="IPR027266">
    <property type="entry name" value="TrmE/GcvT-like"/>
</dbReference>
<dbReference type="Pfam" id="PF25455">
    <property type="entry name" value="Beta-barrel_CAF17_C"/>
    <property type="match status" value="1"/>
</dbReference>
<proteinExistence type="predicted"/>
<keyword evidence="1" id="KW-0809">Transit peptide</keyword>
<dbReference type="InterPro" id="IPR045179">
    <property type="entry name" value="YgfZ/GcvT"/>
</dbReference>
<feature type="domain" description="CAF17 C-terminal" evidence="3">
    <location>
        <begin position="210"/>
        <end position="286"/>
    </location>
</feature>
<comment type="caution">
    <text evidence="4">The sequence shown here is derived from an EMBL/GenBank/DDBJ whole genome shotgun (WGS) entry which is preliminary data.</text>
</comment>
<dbReference type="Proteomes" id="UP001300261">
    <property type="component" value="Unassembled WGS sequence"/>
</dbReference>
<organism evidence="4 5">
    <name type="scientific">Roseibium salinum</name>
    <dbReference type="NCBI Taxonomy" id="1604349"/>
    <lineage>
        <taxon>Bacteria</taxon>
        <taxon>Pseudomonadati</taxon>
        <taxon>Pseudomonadota</taxon>
        <taxon>Alphaproteobacteria</taxon>
        <taxon>Hyphomicrobiales</taxon>
        <taxon>Stappiaceae</taxon>
        <taxon>Roseibium</taxon>
    </lineage>
</organism>
<dbReference type="PIRSF" id="PIRSF006487">
    <property type="entry name" value="GcvT"/>
    <property type="match status" value="1"/>
</dbReference>